<sequence>MEGSGDGSRPRVCGCTGIRSCLLCGASANGDGKSATTAPARSAQTQRRVFCTSCGRFFADSSEDFVARCDPCASAFKGNDPERPNFAIARNSAFLYPNHTAASSHLAPEDVSVMVISNFVSAEEEDQIVKSIDAQMWAVSQSGRRKQDYGPSVNFKKQKLKLGRFNGLPPFASLILSKLKKYEEQIQHARPKGDQQSCQTTEPTPPDPFESLQNSDCQGAHLPRGPRNAEQSIQPTVSADPDAAQVLRDFCPVELCNLEYDPERGSAIDPHLDDSWLWGERLVTLNLLSDTFLSLLPPSFPAPVPTSKQEEDKSKSDHQPSKSKTQATNVDGKEAMEKVPEEREEKKEGRNPMDEGDCEDSLTIEKEKGKGKGRSEKREAVQTANGAVGSIVAGVAASESDLAGAGTVLLPLPRRSLLILQGVARHFWLHGIEREHVRSRRIAVTLRELAPSWVPPAVSSSSCSVLPKEEGEGQGKGKEEGSMSSSMLQEWGERLLQVAMSMEGRPVNFPS</sequence>
<feature type="region of interest" description="Disordered" evidence="1">
    <location>
        <begin position="186"/>
        <end position="238"/>
    </location>
</feature>
<gene>
    <name evidence="2" type="ORF">Cvel_20983</name>
</gene>
<evidence type="ECO:0000313" key="2">
    <source>
        <dbReference type="EMBL" id="CEM25935.1"/>
    </source>
</evidence>
<feature type="region of interest" description="Disordered" evidence="1">
    <location>
        <begin position="459"/>
        <end position="487"/>
    </location>
</feature>
<dbReference type="InterPro" id="IPR037151">
    <property type="entry name" value="AlkB-like_sf"/>
</dbReference>
<dbReference type="InterPro" id="IPR032857">
    <property type="entry name" value="ALKBH4"/>
</dbReference>
<accession>A0A0G4GB93</accession>
<reference evidence="2" key="1">
    <citation type="submission" date="2014-11" db="EMBL/GenBank/DDBJ databases">
        <authorList>
            <person name="Otto D Thomas"/>
            <person name="Naeem Raeece"/>
        </authorList>
    </citation>
    <scope>NUCLEOTIDE SEQUENCE</scope>
</reference>
<evidence type="ECO:0000256" key="1">
    <source>
        <dbReference type="SAM" id="MobiDB-lite"/>
    </source>
</evidence>
<dbReference type="PANTHER" id="PTHR12463:SF0">
    <property type="entry name" value="ALPHA-KETOGLUTARATE-DEPENDENT DIOXYGENASE ALKB HOMOLOG 4"/>
    <property type="match status" value="1"/>
</dbReference>
<dbReference type="EMBL" id="CDMZ01001028">
    <property type="protein sequence ID" value="CEM25935.1"/>
    <property type="molecule type" value="Genomic_DNA"/>
</dbReference>
<dbReference type="VEuPathDB" id="CryptoDB:Cvel_20983"/>
<dbReference type="AlphaFoldDB" id="A0A0G4GB93"/>
<feature type="compositionally biased region" description="Basic and acidic residues" evidence="1">
    <location>
        <begin position="363"/>
        <end position="380"/>
    </location>
</feature>
<dbReference type="SUPFAM" id="SSF51197">
    <property type="entry name" value="Clavaminate synthase-like"/>
    <property type="match status" value="1"/>
</dbReference>
<evidence type="ECO:0008006" key="3">
    <source>
        <dbReference type="Google" id="ProtNLM"/>
    </source>
</evidence>
<feature type="region of interest" description="Disordered" evidence="1">
    <location>
        <begin position="302"/>
        <end position="383"/>
    </location>
</feature>
<proteinExistence type="predicted"/>
<dbReference type="Gene3D" id="2.60.120.590">
    <property type="entry name" value="Alpha-ketoglutarate-dependent dioxygenase AlkB-like"/>
    <property type="match status" value="1"/>
</dbReference>
<organism evidence="2">
    <name type="scientific">Chromera velia CCMP2878</name>
    <dbReference type="NCBI Taxonomy" id="1169474"/>
    <lineage>
        <taxon>Eukaryota</taxon>
        <taxon>Sar</taxon>
        <taxon>Alveolata</taxon>
        <taxon>Colpodellida</taxon>
        <taxon>Chromeraceae</taxon>
        <taxon>Chromera</taxon>
    </lineage>
</organism>
<feature type="compositionally biased region" description="Basic and acidic residues" evidence="1">
    <location>
        <begin position="308"/>
        <end position="320"/>
    </location>
</feature>
<feature type="compositionally biased region" description="Basic and acidic residues" evidence="1">
    <location>
        <begin position="331"/>
        <end position="353"/>
    </location>
</feature>
<feature type="compositionally biased region" description="Basic and acidic residues" evidence="1">
    <location>
        <begin position="467"/>
        <end position="481"/>
    </location>
</feature>
<protein>
    <recommendedName>
        <fullName evidence="3">Fe2OG dioxygenase domain-containing protein</fullName>
    </recommendedName>
</protein>
<dbReference type="GO" id="GO:0016491">
    <property type="term" value="F:oxidoreductase activity"/>
    <property type="evidence" value="ECO:0007669"/>
    <property type="project" value="TreeGrafter"/>
</dbReference>
<name>A0A0G4GB93_9ALVE</name>
<dbReference type="GO" id="GO:0070988">
    <property type="term" value="P:demethylation"/>
    <property type="evidence" value="ECO:0007669"/>
    <property type="project" value="InterPro"/>
</dbReference>
<dbReference type="PANTHER" id="PTHR12463">
    <property type="entry name" value="OXYGENASE-RELATED"/>
    <property type="match status" value="1"/>
</dbReference>
<dbReference type="GO" id="GO:0032451">
    <property type="term" value="F:demethylase activity"/>
    <property type="evidence" value="ECO:0007669"/>
    <property type="project" value="TreeGrafter"/>
</dbReference>